<proteinExistence type="predicted"/>
<dbReference type="SUPFAM" id="SSF56024">
    <property type="entry name" value="Phospholipase D/nuclease"/>
    <property type="match status" value="2"/>
</dbReference>
<dbReference type="InterPro" id="IPR025202">
    <property type="entry name" value="PLD-like_dom"/>
</dbReference>
<dbReference type="AlphaFoldDB" id="A0A7W6DJG3"/>
<dbReference type="PROSITE" id="PS50035">
    <property type="entry name" value="PLD"/>
    <property type="match status" value="2"/>
</dbReference>
<keyword evidence="6" id="KW-0677">Repeat</keyword>
<reference evidence="11 12" key="1">
    <citation type="submission" date="2020-08" db="EMBL/GenBank/DDBJ databases">
        <title>Genomic Encyclopedia of Type Strains, Phase IV (KMG-IV): sequencing the most valuable type-strain genomes for metagenomic binning, comparative biology and taxonomic classification.</title>
        <authorList>
            <person name="Goeker M."/>
        </authorList>
    </citation>
    <scope>NUCLEOTIDE SEQUENCE [LARGE SCALE GENOMIC DNA]</scope>
    <source>
        <strain evidence="11 12">DSM 102235</strain>
    </source>
</reference>
<evidence type="ECO:0000259" key="10">
    <source>
        <dbReference type="PROSITE" id="PS50035"/>
    </source>
</evidence>
<comment type="catalytic activity">
    <reaction evidence="1">
        <text>a 1,2-diacyl-sn-glycero-3-phosphocholine + H2O = a 1,2-diacyl-sn-glycero-3-phosphate + choline + H(+)</text>
        <dbReference type="Rhea" id="RHEA:14445"/>
        <dbReference type="ChEBI" id="CHEBI:15354"/>
        <dbReference type="ChEBI" id="CHEBI:15377"/>
        <dbReference type="ChEBI" id="CHEBI:15378"/>
        <dbReference type="ChEBI" id="CHEBI:57643"/>
        <dbReference type="ChEBI" id="CHEBI:58608"/>
        <dbReference type="EC" id="3.1.4.4"/>
    </reaction>
</comment>
<evidence type="ECO:0000256" key="4">
    <source>
        <dbReference type="ARBA" id="ARBA00018392"/>
    </source>
</evidence>
<sequence>MPLDFDVLITADEAWPEFERAVLDAKTEILGGFRIFDMTTKLRSPEGRAIGEDWFDLLAHALKRGVKVVLVVSDFDPVIGTPLHELAWRTVRQGVALSEMVDVSPGQLEVRATMHPAKPGILPWLALLPAAIIKRSRRLQRMRHARLSREAVGLDSGSLPELHTVTHHQKLAVIDGEVLYVGGLDLNERRFDTPKHELPSNLTWSDVQLIIRGPEAKDAREHLLTFETLCGARTQPKALPLIKRTLSCPRKFQLPFLSPNSMLHEIEDAYVSAFRSAQHLIYAETQFLRSGYLADALAEEAAKKPDLTAFFVTPALPEDVAFEGNEAVDAKFGLGLERDAMATLREAFGDRVTFAAPVRPVFAARESKAVLSGSPIIYVHNKVLVSDDNIGIVGSANMNGRSMRWDTEVAVETTQPERVALLRRKLFDHWWFNPLPDEARHPRTLQAWWDAEIKRNGVRLPEHRSGFLVPFDQDKGSELAQPMPGVTENLV</sequence>
<evidence type="ECO:0000313" key="11">
    <source>
        <dbReference type="EMBL" id="MBB3983887.1"/>
    </source>
</evidence>
<dbReference type="RefSeq" id="WP_183962527.1">
    <property type="nucleotide sequence ID" value="NZ_BAABBZ010000012.1"/>
</dbReference>
<protein>
    <recommendedName>
        <fullName evidence="4">Phospholipase D</fullName>
    </recommendedName>
    <alternativeName>
        <fullName evidence="9">Choline phosphatase</fullName>
    </alternativeName>
</protein>
<evidence type="ECO:0000256" key="1">
    <source>
        <dbReference type="ARBA" id="ARBA00000798"/>
    </source>
</evidence>
<dbReference type="Proteomes" id="UP000541426">
    <property type="component" value="Unassembled WGS sequence"/>
</dbReference>
<dbReference type="PANTHER" id="PTHR18896">
    <property type="entry name" value="PHOSPHOLIPASE D"/>
    <property type="match status" value="1"/>
</dbReference>
<dbReference type="EMBL" id="JACIEJ010000001">
    <property type="protein sequence ID" value="MBB3983887.1"/>
    <property type="molecule type" value="Genomic_DNA"/>
</dbReference>
<feature type="domain" description="PLD phosphodiesterase" evidence="10">
    <location>
        <begin position="163"/>
        <end position="190"/>
    </location>
</feature>
<feature type="domain" description="PLD phosphodiesterase" evidence="10">
    <location>
        <begin position="380"/>
        <end position="402"/>
    </location>
</feature>
<keyword evidence="12" id="KW-1185">Reference proteome</keyword>
<dbReference type="PANTHER" id="PTHR18896:SF76">
    <property type="entry name" value="PHOSPHOLIPASE"/>
    <property type="match status" value="1"/>
</dbReference>
<dbReference type="CDD" id="cd09105">
    <property type="entry name" value="PLDc_vPLD1_2_like_2"/>
    <property type="match status" value="1"/>
</dbReference>
<dbReference type="InterPro" id="IPR001736">
    <property type="entry name" value="PLipase_D/transphosphatidylase"/>
</dbReference>
<keyword evidence="5" id="KW-0964">Secreted</keyword>
<comment type="function">
    <text evidence="2">Could be a virulence factor.</text>
</comment>
<name>A0A7W6DJG3_9RHOB</name>
<accession>A0A7W6DJG3</accession>
<keyword evidence="7" id="KW-0378">Hydrolase</keyword>
<evidence type="ECO:0000256" key="8">
    <source>
        <dbReference type="ARBA" id="ARBA00023098"/>
    </source>
</evidence>
<dbReference type="Pfam" id="PF13091">
    <property type="entry name" value="PLDc_2"/>
    <property type="match status" value="1"/>
</dbReference>
<organism evidence="11 12">
    <name type="scientific">Sagittula marina</name>
    <dbReference type="NCBI Taxonomy" id="943940"/>
    <lineage>
        <taxon>Bacteria</taxon>
        <taxon>Pseudomonadati</taxon>
        <taxon>Pseudomonadota</taxon>
        <taxon>Alphaproteobacteria</taxon>
        <taxon>Rhodobacterales</taxon>
        <taxon>Roseobacteraceae</taxon>
        <taxon>Sagittula</taxon>
    </lineage>
</organism>
<dbReference type="GO" id="GO:0005576">
    <property type="term" value="C:extracellular region"/>
    <property type="evidence" value="ECO:0007669"/>
    <property type="project" value="UniProtKB-SubCell"/>
</dbReference>
<dbReference type="GO" id="GO:0009395">
    <property type="term" value="P:phospholipid catabolic process"/>
    <property type="evidence" value="ECO:0007669"/>
    <property type="project" value="TreeGrafter"/>
</dbReference>
<evidence type="ECO:0000313" key="12">
    <source>
        <dbReference type="Proteomes" id="UP000541426"/>
    </source>
</evidence>
<dbReference type="GO" id="GO:0004630">
    <property type="term" value="F:phospholipase D activity"/>
    <property type="evidence" value="ECO:0007669"/>
    <property type="project" value="UniProtKB-EC"/>
</dbReference>
<dbReference type="Gene3D" id="3.30.870.10">
    <property type="entry name" value="Endonuclease Chain A"/>
    <property type="match status" value="2"/>
</dbReference>
<evidence type="ECO:0000256" key="6">
    <source>
        <dbReference type="ARBA" id="ARBA00022737"/>
    </source>
</evidence>
<dbReference type="SMART" id="SM00155">
    <property type="entry name" value="PLDc"/>
    <property type="match status" value="2"/>
</dbReference>
<dbReference type="Pfam" id="PF00614">
    <property type="entry name" value="PLDc"/>
    <property type="match status" value="1"/>
</dbReference>
<evidence type="ECO:0000256" key="9">
    <source>
        <dbReference type="ARBA" id="ARBA00029594"/>
    </source>
</evidence>
<evidence type="ECO:0000256" key="7">
    <source>
        <dbReference type="ARBA" id="ARBA00022801"/>
    </source>
</evidence>
<dbReference type="InterPro" id="IPR015679">
    <property type="entry name" value="PLipase_D_fam"/>
</dbReference>
<evidence type="ECO:0000256" key="5">
    <source>
        <dbReference type="ARBA" id="ARBA00022525"/>
    </source>
</evidence>
<evidence type="ECO:0000256" key="2">
    <source>
        <dbReference type="ARBA" id="ARBA00003145"/>
    </source>
</evidence>
<gene>
    <name evidence="11" type="ORF">GGQ68_000198</name>
</gene>
<keyword evidence="8" id="KW-0443">Lipid metabolism</keyword>
<evidence type="ECO:0000256" key="3">
    <source>
        <dbReference type="ARBA" id="ARBA00004613"/>
    </source>
</evidence>
<comment type="subcellular location">
    <subcellularLocation>
        <location evidence="3">Secreted</location>
    </subcellularLocation>
</comment>
<comment type="caution">
    <text evidence="11">The sequence shown here is derived from an EMBL/GenBank/DDBJ whole genome shotgun (WGS) entry which is preliminary data.</text>
</comment>